<evidence type="ECO:0000313" key="4">
    <source>
        <dbReference type="Proteomes" id="UP000008383"/>
    </source>
</evidence>
<dbReference type="InterPro" id="IPR035979">
    <property type="entry name" value="RBD_domain_sf"/>
</dbReference>
<dbReference type="RefSeq" id="XP_003022275.1">
    <property type="nucleotide sequence ID" value="XM_003022229.1"/>
</dbReference>
<comment type="caution">
    <text evidence="3">The sequence shown here is derived from an EMBL/GenBank/DDBJ whole genome shotgun (WGS) entry which is preliminary data.</text>
</comment>
<gene>
    <name evidence="3" type="ORF">TRV_03597</name>
</gene>
<feature type="domain" description="RRM" evidence="2">
    <location>
        <begin position="139"/>
        <end position="202"/>
    </location>
</feature>
<feature type="region of interest" description="Disordered" evidence="1">
    <location>
        <begin position="215"/>
        <end position="317"/>
    </location>
</feature>
<reference evidence="4" key="1">
    <citation type="journal article" date="2011" name="Genome Biol.">
        <title>Comparative and functional genomics provide insights into the pathogenicity of dermatophytic fungi.</title>
        <authorList>
            <person name="Burmester A."/>
            <person name="Shelest E."/>
            <person name="Gloeckner G."/>
            <person name="Heddergott C."/>
            <person name="Schindler S."/>
            <person name="Staib P."/>
            <person name="Heidel A."/>
            <person name="Felder M."/>
            <person name="Petzold A."/>
            <person name="Szafranski K."/>
            <person name="Feuermann M."/>
            <person name="Pedruzzi I."/>
            <person name="Priebe S."/>
            <person name="Groth M."/>
            <person name="Winkler R."/>
            <person name="Li W."/>
            <person name="Kniemeyer O."/>
            <person name="Schroeckh V."/>
            <person name="Hertweck C."/>
            <person name="Hube B."/>
            <person name="White T.C."/>
            <person name="Platzer M."/>
            <person name="Guthke R."/>
            <person name="Heitman J."/>
            <person name="Woestemeyer J."/>
            <person name="Zipfel P.F."/>
            <person name="Monod M."/>
            <person name="Brakhage A.A."/>
        </authorList>
    </citation>
    <scope>NUCLEOTIDE SEQUENCE [LARGE SCALE GENOMIC DNA]</scope>
    <source>
        <strain evidence="4">HKI 0517</strain>
    </source>
</reference>
<feature type="compositionally biased region" description="Basic and acidic residues" evidence="1">
    <location>
        <begin position="232"/>
        <end position="252"/>
    </location>
</feature>
<dbReference type="Pfam" id="PF00076">
    <property type="entry name" value="RRM_1"/>
    <property type="match status" value="1"/>
</dbReference>
<accession>D4D909</accession>
<feature type="compositionally biased region" description="Polar residues" evidence="1">
    <location>
        <begin position="41"/>
        <end position="58"/>
    </location>
</feature>
<dbReference type="AlphaFoldDB" id="D4D909"/>
<evidence type="ECO:0000313" key="3">
    <source>
        <dbReference type="EMBL" id="EFE41657.1"/>
    </source>
</evidence>
<dbReference type="GO" id="GO:0003723">
    <property type="term" value="F:RNA binding"/>
    <property type="evidence" value="ECO:0007669"/>
    <property type="project" value="InterPro"/>
</dbReference>
<name>D4D909_TRIVH</name>
<dbReference type="OrthoDB" id="5374349at2759"/>
<dbReference type="GeneID" id="9576877"/>
<protein>
    <recommendedName>
        <fullName evidence="2">RRM domain-containing protein</fullName>
    </recommendedName>
</protein>
<sequence length="317" mass="34810">MAPNKKEESASFEAIIHNARLRRQKQALTDDFFGKARKSGTPGSNVSSRRGSPVTGSLASRVEKVSLPRDPCSLPNQNRVASAGVKKQQAKPTTTRQTRESRLLSGILPIIDNTNRTKTQGPGLNIKGRASGPCVVIGSNFAPGTTAEDIEAAFSPTGGDILQCRITKSYPSVTAQMVFAERRGADSVVAAFNSQKADGRVIQVRIDTANPATVLAQSNSASAPRTKSAFDSSRELADQERRENRRPAEFQDGRFGFADPAEQPRQQQPNSYDQDHRHNGQNWGRARRQTEKQHNSAKPDLYDTMMVDPQPSRTRRR</sequence>
<dbReference type="CDD" id="cd00590">
    <property type="entry name" value="RRM_SF"/>
    <property type="match status" value="1"/>
</dbReference>
<dbReference type="InterPro" id="IPR012677">
    <property type="entry name" value="Nucleotide-bd_a/b_plait_sf"/>
</dbReference>
<dbReference type="EMBL" id="ACYE01000184">
    <property type="protein sequence ID" value="EFE41657.1"/>
    <property type="molecule type" value="Genomic_DNA"/>
</dbReference>
<proteinExistence type="predicted"/>
<evidence type="ECO:0000259" key="2">
    <source>
        <dbReference type="Pfam" id="PF00076"/>
    </source>
</evidence>
<feature type="compositionally biased region" description="Polar residues" evidence="1">
    <location>
        <begin position="215"/>
        <end position="231"/>
    </location>
</feature>
<dbReference type="Gene3D" id="3.30.70.330">
    <property type="match status" value="1"/>
</dbReference>
<dbReference type="Proteomes" id="UP000008383">
    <property type="component" value="Unassembled WGS sequence"/>
</dbReference>
<keyword evidence="4" id="KW-1185">Reference proteome</keyword>
<dbReference type="KEGG" id="tve:TRV_03597"/>
<organism evidence="3 4">
    <name type="scientific">Trichophyton verrucosum (strain HKI 0517)</name>
    <dbReference type="NCBI Taxonomy" id="663202"/>
    <lineage>
        <taxon>Eukaryota</taxon>
        <taxon>Fungi</taxon>
        <taxon>Dikarya</taxon>
        <taxon>Ascomycota</taxon>
        <taxon>Pezizomycotina</taxon>
        <taxon>Eurotiomycetes</taxon>
        <taxon>Eurotiomycetidae</taxon>
        <taxon>Onygenales</taxon>
        <taxon>Arthrodermataceae</taxon>
        <taxon>Trichophyton</taxon>
    </lineage>
</organism>
<dbReference type="HOGENOM" id="CLU_058466_0_0_1"/>
<dbReference type="SUPFAM" id="SSF54928">
    <property type="entry name" value="RNA-binding domain, RBD"/>
    <property type="match status" value="1"/>
</dbReference>
<evidence type="ECO:0000256" key="1">
    <source>
        <dbReference type="SAM" id="MobiDB-lite"/>
    </source>
</evidence>
<dbReference type="InterPro" id="IPR000504">
    <property type="entry name" value="RRM_dom"/>
</dbReference>
<feature type="region of interest" description="Disordered" evidence="1">
    <location>
        <begin position="27"/>
        <end position="99"/>
    </location>
</feature>